<dbReference type="InterPro" id="IPR019321">
    <property type="entry name" value="Nucleoporin_Nup88"/>
</dbReference>
<comment type="subcellular location">
    <subcellularLocation>
        <location evidence="1">Nucleus</location>
        <location evidence="1">Nuclear pore complex</location>
    </subcellularLocation>
</comment>
<evidence type="ECO:0000256" key="5">
    <source>
        <dbReference type="ARBA" id="ARBA00023010"/>
    </source>
</evidence>
<feature type="compositionally biased region" description="Pro residues" evidence="9">
    <location>
        <begin position="23"/>
        <end position="44"/>
    </location>
</feature>
<keyword evidence="6" id="KW-0906">Nuclear pore complex</keyword>
<dbReference type="InterPro" id="IPR036322">
    <property type="entry name" value="WD40_repeat_dom_sf"/>
</dbReference>
<keyword evidence="3" id="KW-0509">mRNA transport</keyword>
<evidence type="ECO:0000313" key="10">
    <source>
        <dbReference type="EMBL" id="PIA32203.1"/>
    </source>
</evidence>
<keyword evidence="5" id="KW-0811">Translocation</keyword>
<dbReference type="OrthoDB" id="341482at2759"/>
<dbReference type="InParanoid" id="A0A2G5CLN8"/>
<dbReference type="GO" id="GO:0005643">
    <property type="term" value="C:nuclear pore"/>
    <property type="evidence" value="ECO:0007669"/>
    <property type="project" value="UniProtKB-SubCell"/>
</dbReference>
<evidence type="ECO:0000256" key="2">
    <source>
        <dbReference type="ARBA" id="ARBA00022448"/>
    </source>
</evidence>
<evidence type="ECO:0000256" key="7">
    <source>
        <dbReference type="ARBA" id="ARBA00023242"/>
    </source>
</evidence>
<accession>A0A2G5CLN8</accession>
<dbReference type="SUPFAM" id="SSF50978">
    <property type="entry name" value="WD40 repeat-like"/>
    <property type="match status" value="1"/>
</dbReference>
<keyword evidence="7" id="KW-0539">Nucleus</keyword>
<evidence type="ECO:0000256" key="4">
    <source>
        <dbReference type="ARBA" id="ARBA00022927"/>
    </source>
</evidence>
<dbReference type="PANTHER" id="PTHR13257">
    <property type="entry name" value="NUCLEOPORIN NUP84-RELATED"/>
    <property type="match status" value="1"/>
</dbReference>
<dbReference type="Proteomes" id="UP000230069">
    <property type="component" value="Unassembled WGS sequence"/>
</dbReference>
<dbReference type="FunCoup" id="A0A2G5CLN8">
    <property type="interactions" value="736"/>
</dbReference>
<gene>
    <name evidence="10" type="ORF">AQUCO_04500060v1</name>
</gene>
<evidence type="ECO:0000256" key="9">
    <source>
        <dbReference type="SAM" id="MobiDB-lite"/>
    </source>
</evidence>
<sequence>MKFNFDLTKTESPSDKQADLTTPSPPPRRPTPPPPPESFLPPPPYQQKEEIEWMLLQNHPVFTNTITTTTSSSNSKNVHKNLIAWDVRASRLYYWDQNKQCLHRISIRLGDPEPTNVIAASPSKVLQSDIPVDFIVDYISINKNGSAMLLSGSDGLRVMFLYGKTSNKDNSIICRTVSVGAPIYFDNSTPIRTLQISWHPYSDTHLGILSSDSVFRMYDLSSDLEKPEQEYYLQPVEPGRSHSAASTCPVGFSFGGEHLWDRFSVFVLFSDGSIYLLCPVVPIGSAYRWEAIVEIYNDAHTFGLKSSNSRAVSNSSLAIAWLESTFPEITHQDSGGTSIMLRAQLYVPFDASLCLQGPLCKVCHGEEDDGFESQGSKCEGRAVSFLYNSISKDSVLVTAYSSGQLQIDALADEIQPVWIVGSAPRLSVNSHDQIHGFAMICESNTDDFSVVKLHQPLDQHVWLGHSPPLLRLAIVDLALPRHTDSDSLLSLFADPLIPERIFCMHGGGVDSIVLHFLPFTSQTTGKDESVRAPSVYPVFSTCHGHNYLPSPLSGFVALADPFGYSWIVGVTSSRECIVLETKGWDARLPHHIDWEKFTSDEVQDVDTPDIISKELLSGPKVVLVPQASPNLRAVTADSIEGRSALHQYFKLFQENYVEYAHKVWFELKDHGAHLKRIVDDQHGRLGEVHQRLLNIEEKQPKLENRINRAVEVNKHLEERLRTLRNLPGARKKPLSRSEREFKAELDRFTGLELDALRSSIETLSARLRKHSQSSKSNASSSPKQMPGRRKNHIPDPQISDLLSAVKKLSLVNSENTQKVKLVESALQSKESST</sequence>
<feature type="region of interest" description="Disordered" evidence="9">
    <location>
        <begin position="766"/>
        <end position="799"/>
    </location>
</feature>
<dbReference type="PANTHER" id="PTHR13257:SF0">
    <property type="entry name" value="NUCLEAR PORE COMPLEX PROTEIN NUP88"/>
    <property type="match status" value="1"/>
</dbReference>
<feature type="coiled-coil region" evidence="8">
    <location>
        <begin position="699"/>
        <end position="726"/>
    </location>
</feature>
<dbReference type="GO" id="GO:0006406">
    <property type="term" value="P:mRNA export from nucleus"/>
    <property type="evidence" value="ECO:0007669"/>
    <property type="project" value="TreeGrafter"/>
</dbReference>
<protein>
    <submittedName>
        <fullName evidence="10">Uncharacterized protein</fullName>
    </submittedName>
</protein>
<dbReference type="GO" id="GO:0000055">
    <property type="term" value="P:ribosomal large subunit export from nucleus"/>
    <property type="evidence" value="ECO:0007669"/>
    <property type="project" value="InterPro"/>
</dbReference>
<dbReference type="STRING" id="218851.A0A2G5CLN8"/>
<dbReference type="InterPro" id="IPR037700">
    <property type="entry name" value="NUP88/NUP82"/>
</dbReference>
<keyword evidence="2" id="KW-0813">Transport</keyword>
<dbReference type="Pfam" id="PF10168">
    <property type="entry name" value="Nup88"/>
    <property type="match status" value="1"/>
</dbReference>
<dbReference type="AlphaFoldDB" id="A0A2G5CLN8"/>
<proteinExistence type="predicted"/>
<reference evidence="10 11" key="1">
    <citation type="submission" date="2017-09" db="EMBL/GenBank/DDBJ databases">
        <title>WGS assembly of Aquilegia coerulea Goldsmith.</title>
        <authorList>
            <person name="Hodges S."/>
            <person name="Kramer E."/>
            <person name="Nordborg M."/>
            <person name="Tomkins J."/>
            <person name="Borevitz J."/>
            <person name="Derieg N."/>
            <person name="Yan J."/>
            <person name="Mihaltcheva S."/>
            <person name="Hayes R.D."/>
            <person name="Rokhsar D."/>
        </authorList>
    </citation>
    <scope>NUCLEOTIDE SEQUENCE [LARGE SCALE GENOMIC DNA]</scope>
    <source>
        <strain evidence="11">cv. Goldsmith</strain>
    </source>
</reference>
<evidence type="ECO:0000256" key="3">
    <source>
        <dbReference type="ARBA" id="ARBA00022816"/>
    </source>
</evidence>
<dbReference type="GO" id="GO:0017056">
    <property type="term" value="F:structural constituent of nuclear pore"/>
    <property type="evidence" value="ECO:0007669"/>
    <property type="project" value="InterPro"/>
</dbReference>
<evidence type="ECO:0000256" key="6">
    <source>
        <dbReference type="ARBA" id="ARBA00023132"/>
    </source>
</evidence>
<evidence type="ECO:0000256" key="8">
    <source>
        <dbReference type="SAM" id="Coils"/>
    </source>
</evidence>
<evidence type="ECO:0000256" key="1">
    <source>
        <dbReference type="ARBA" id="ARBA00004567"/>
    </source>
</evidence>
<keyword evidence="4" id="KW-0653">Protein transport</keyword>
<dbReference type="EMBL" id="KZ305062">
    <property type="protein sequence ID" value="PIA32203.1"/>
    <property type="molecule type" value="Genomic_DNA"/>
</dbReference>
<dbReference type="GO" id="GO:0006606">
    <property type="term" value="P:protein import into nucleus"/>
    <property type="evidence" value="ECO:0007669"/>
    <property type="project" value="TreeGrafter"/>
</dbReference>
<keyword evidence="11" id="KW-1185">Reference proteome</keyword>
<feature type="region of interest" description="Disordered" evidence="9">
    <location>
        <begin position="1"/>
        <end position="44"/>
    </location>
</feature>
<name>A0A2G5CLN8_AQUCA</name>
<evidence type="ECO:0000313" key="11">
    <source>
        <dbReference type="Proteomes" id="UP000230069"/>
    </source>
</evidence>
<keyword evidence="8" id="KW-0175">Coiled coil</keyword>
<dbReference type="GO" id="GO:0000056">
    <property type="term" value="P:ribosomal small subunit export from nucleus"/>
    <property type="evidence" value="ECO:0007669"/>
    <property type="project" value="InterPro"/>
</dbReference>
<feature type="compositionally biased region" description="Basic and acidic residues" evidence="9">
    <location>
        <begin position="8"/>
        <end position="18"/>
    </location>
</feature>
<organism evidence="10 11">
    <name type="scientific">Aquilegia coerulea</name>
    <name type="common">Rocky mountain columbine</name>
    <dbReference type="NCBI Taxonomy" id="218851"/>
    <lineage>
        <taxon>Eukaryota</taxon>
        <taxon>Viridiplantae</taxon>
        <taxon>Streptophyta</taxon>
        <taxon>Embryophyta</taxon>
        <taxon>Tracheophyta</taxon>
        <taxon>Spermatophyta</taxon>
        <taxon>Magnoliopsida</taxon>
        <taxon>Ranunculales</taxon>
        <taxon>Ranunculaceae</taxon>
        <taxon>Thalictroideae</taxon>
        <taxon>Aquilegia</taxon>
    </lineage>
</organism>